<gene>
    <name evidence="1" type="ORF">CNECB9_2320028</name>
</gene>
<proteinExistence type="predicted"/>
<evidence type="ECO:0000313" key="1">
    <source>
        <dbReference type="EMBL" id="SCU75260.1"/>
    </source>
</evidence>
<name>A0A1K0IQV5_CUPNE</name>
<accession>A0A1K0IQV5</accession>
<sequence length="70" mass="7661">MWLSNLLAHEFCTRLYHAAAPIRVPTETPLTRYGPDTSISLNAFRGPAANINDASPCRAIPNPTPRGNRS</sequence>
<reference evidence="1" key="1">
    <citation type="submission" date="2016-09" db="EMBL/GenBank/DDBJ databases">
        <authorList>
            <person name="Capua I."/>
            <person name="De Benedictis P."/>
            <person name="Joannis T."/>
            <person name="Lombin L.H."/>
            <person name="Cattoli G."/>
        </authorList>
    </citation>
    <scope>NUCLEOTIDE SEQUENCE</scope>
    <source>
        <strain evidence="1">B9</strain>
    </source>
</reference>
<organism evidence="1">
    <name type="scientific">Cupriavidus necator</name>
    <name type="common">Alcaligenes eutrophus</name>
    <name type="synonym">Ralstonia eutropha</name>
    <dbReference type="NCBI Taxonomy" id="106590"/>
    <lineage>
        <taxon>Bacteria</taxon>
        <taxon>Pseudomonadati</taxon>
        <taxon>Pseudomonadota</taxon>
        <taxon>Betaproteobacteria</taxon>
        <taxon>Burkholderiales</taxon>
        <taxon>Burkholderiaceae</taxon>
        <taxon>Cupriavidus</taxon>
    </lineage>
</organism>
<dbReference type="EMBL" id="FMSH01000149">
    <property type="protein sequence ID" value="SCU75260.1"/>
    <property type="molecule type" value="Genomic_DNA"/>
</dbReference>
<protein>
    <submittedName>
        <fullName evidence="1">Uncharacterized protein</fullName>
    </submittedName>
</protein>
<dbReference type="AlphaFoldDB" id="A0A1K0IQV5"/>